<comment type="similarity">
    <text evidence="2">Belongs to the thioredoxin family. DsbA subfamily.</text>
</comment>
<dbReference type="Proteomes" id="UP001356170">
    <property type="component" value="Unassembled WGS sequence"/>
</dbReference>
<evidence type="ECO:0000256" key="7">
    <source>
        <dbReference type="ARBA" id="ARBA00023284"/>
    </source>
</evidence>
<organism evidence="9 10">
    <name type="scientific">Aquilutibacter rugosus</name>
    <dbReference type="NCBI Taxonomy" id="3115820"/>
    <lineage>
        <taxon>Bacteria</taxon>
        <taxon>Pseudomonadati</taxon>
        <taxon>Pseudomonadota</taxon>
        <taxon>Gammaproteobacteria</taxon>
        <taxon>Lysobacterales</taxon>
        <taxon>Lysobacteraceae</taxon>
        <taxon>Aquilutibacter</taxon>
    </lineage>
</organism>
<feature type="domain" description="Thioredoxin" evidence="8">
    <location>
        <begin position="35"/>
        <end position="247"/>
    </location>
</feature>
<evidence type="ECO:0000256" key="5">
    <source>
        <dbReference type="ARBA" id="ARBA00022764"/>
    </source>
</evidence>
<keyword evidence="6" id="KW-1015">Disulfide bond</keyword>
<dbReference type="RefSeq" id="WP_331703076.1">
    <property type="nucleotide sequence ID" value="NZ_JAZHBO010000001.1"/>
</dbReference>
<keyword evidence="7" id="KW-0676">Redox-active center</keyword>
<dbReference type="SUPFAM" id="SSF52833">
    <property type="entry name" value="Thioredoxin-like"/>
    <property type="match status" value="1"/>
</dbReference>
<dbReference type="EMBL" id="JAZHBO010000001">
    <property type="protein sequence ID" value="MEF2154932.1"/>
    <property type="molecule type" value="Genomic_DNA"/>
</dbReference>
<name>A0ABU7UWG3_9GAMM</name>
<dbReference type="PROSITE" id="PS51257">
    <property type="entry name" value="PROKAR_LIPOPROTEIN"/>
    <property type="match status" value="1"/>
</dbReference>
<dbReference type="InterPro" id="IPR001853">
    <property type="entry name" value="DSBA-like_thioredoxin_dom"/>
</dbReference>
<dbReference type="InterPro" id="IPR013766">
    <property type="entry name" value="Thioredoxin_domain"/>
</dbReference>
<dbReference type="InterPro" id="IPR023205">
    <property type="entry name" value="DsbA/DsbL"/>
</dbReference>
<evidence type="ECO:0000313" key="9">
    <source>
        <dbReference type="EMBL" id="MEF2154932.1"/>
    </source>
</evidence>
<dbReference type="CDD" id="cd03019">
    <property type="entry name" value="DsbA_DsbA"/>
    <property type="match status" value="1"/>
</dbReference>
<reference evidence="9 10" key="1">
    <citation type="submission" date="2024-01" db="EMBL/GenBank/DDBJ databases">
        <title>Novel species of the genus Luteimonas isolated from rivers.</title>
        <authorList>
            <person name="Lu H."/>
        </authorList>
    </citation>
    <scope>NUCLEOTIDE SEQUENCE [LARGE SCALE GENOMIC DNA]</scope>
    <source>
        <strain evidence="9 10">FXH3W</strain>
    </source>
</reference>
<keyword evidence="4" id="KW-0732">Signal</keyword>
<sequence>MNIRAVVLAGLVGLLSACNNDKTEAPVAPTTTADTAATTTAPAAPVAEEAEVPNNNPIVAPVGPAPIAGTDYQVISNGAPFEPVDGKIEVAEAFGYICPACARFQPLVNSWKAKLPADVNFTYVPAVFGPEWEPYAKAYFAAQALGVEKRSHDDVIEGIHVTGTLPSEGQGPNEQKVAAFYEQYGVKSADFLAAMNSFATSGKINKAKQFFIASGVNGTPTIVVNGKYRVEGKTFEDNLRIADHLIAMERAAK</sequence>
<dbReference type="Pfam" id="PF01323">
    <property type="entry name" value="DSBA"/>
    <property type="match status" value="1"/>
</dbReference>
<proteinExistence type="inferred from homology"/>
<evidence type="ECO:0000313" key="10">
    <source>
        <dbReference type="Proteomes" id="UP001356170"/>
    </source>
</evidence>
<evidence type="ECO:0000256" key="6">
    <source>
        <dbReference type="ARBA" id="ARBA00023157"/>
    </source>
</evidence>
<gene>
    <name evidence="9" type="ORF">V3390_01580</name>
</gene>
<keyword evidence="5" id="KW-0574">Periplasm</keyword>
<accession>A0ABU7UWG3</accession>
<evidence type="ECO:0000256" key="3">
    <source>
        <dbReference type="ARBA" id="ARBA00013831"/>
    </source>
</evidence>
<dbReference type="InterPro" id="IPR036249">
    <property type="entry name" value="Thioredoxin-like_sf"/>
</dbReference>
<evidence type="ECO:0000256" key="2">
    <source>
        <dbReference type="ARBA" id="ARBA00005791"/>
    </source>
</evidence>
<evidence type="ECO:0000256" key="4">
    <source>
        <dbReference type="ARBA" id="ARBA00022729"/>
    </source>
</evidence>
<evidence type="ECO:0000259" key="8">
    <source>
        <dbReference type="PROSITE" id="PS51352"/>
    </source>
</evidence>
<comment type="subcellular location">
    <subcellularLocation>
        <location evidence="1">Periplasm</location>
    </subcellularLocation>
</comment>
<dbReference type="InterPro" id="IPR050824">
    <property type="entry name" value="Thiol_disulfide_DsbA"/>
</dbReference>
<keyword evidence="10" id="KW-1185">Reference proteome</keyword>
<dbReference type="PANTHER" id="PTHR35891:SF2">
    <property type="entry name" value="THIOL:DISULFIDE INTERCHANGE PROTEIN DSBA"/>
    <property type="match status" value="1"/>
</dbReference>
<evidence type="ECO:0000256" key="1">
    <source>
        <dbReference type="ARBA" id="ARBA00004418"/>
    </source>
</evidence>
<protein>
    <recommendedName>
        <fullName evidence="3">Thiol:disulfide interchange protein DsbA</fullName>
    </recommendedName>
</protein>
<dbReference type="PANTHER" id="PTHR35891">
    <property type="entry name" value="THIOL:DISULFIDE INTERCHANGE PROTEIN DSBA"/>
    <property type="match status" value="1"/>
</dbReference>
<dbReference type="Gene3D" id="3.40.30.10">
    <property type="entry name" value="Glutaredoxin"/>
    <property type="match status" value="1"/>
</dbReference>
<comment type="caution">
    <text evidence="9">The sequence shown here is derived from an EMBL/GenBank/DDBJ whole genome shotgun (WGS) entry which is preliminary data.</text>
</comment>
<dbReference type="PROSITE" id="PS51352">
    <property type="entry name" value="THIOREDOXIN_2"/>
    <property type="match status" value="1"/>
</dbReference>